<dbReference type="EMBL" id="LODT01000032">
    <property type="protein sequence ID" value="KYQ91923.1"/>
    <property type="molecule type" value="Genomic_DNA"/>
</dbReference>
<evidence type="ECO:0000313" key="4">
    <source>
        <dbReference type="EMBL" id="KYQ91923.1"/>
    </source>
</evidence>
<feature type="transmembrane region" description="Helical" evidence="1">
    <location>
        <begin position="7"/>
        <end position="24"/>
    </location>
</feature>
<dbReference type="AlphaFoldDB" id="A0A151ZD94"/>
<dbReference type="Pfam" id="PF22933">
    <property type="entry name" value="ComC_SSD"/>
    <property type="match status" value="1"/>
</dbReference>
<evidence type="ECO:0000313" key="5">
    <source>
        <dbReference type="Proteomes" id="UP000076078"/>
    </source>
</evidence>
<keyword evidence="1" id="KW-0472">Membrane</keyword>
<dbReference type="InterPro" id="IPR002909">
    <property type="entry name" value="IPT_dom"/>
</dbReference>
<proteinExistence type="predicted"/>
<name>A0A151ZD94_TIELA</name>
<sequence>MSLVKNMNYYMLFLIYIITIFNILQCNALVVEEEAAINNLMIDLSYQSQWDQTNFCESNGIECTENNEHIKGLQFLQPISPDIIMGPEFLVFTKLEYLQLVSGISLNENFWEGLYTLTNLTKLTVINSVNTATMTGVFGSGFPASLEVLSMEEFNSHIQPQLFNDNNLRILTIKRGGPAYDLPSAVTGASTIESLTLPVNGIIFQGTAFYQLSSLTLYNSIGVPFVFNSFESFNNGPLALSFNSYYDQIGLTPFPNSIFLHNNITSLKVSQGWFDLSGSQIMNFTDQPRMINLEINDKSIQNINNLVLPQSLEKLHIENELITSINFLNIFQVDGLEIEIFCKITQLPSGNYSRIKMLNVANNMITTIPPDMCAVYDFDISNNQFTTLPMCMMCSYIQLGSKVKPPVLTPPACTNVHVTNYTTNAIFSPIVGGNIFLTGENLGWTLWQSEDLQLTNVELLTPNQKFRIIVGEGVGSSAVNEISIRLPDSQQLNIPYSYYPPKFNIQSPSTQSPFTLTGANFGTNSLSQVMIASSAVTGAVIQNDKVIFSQFPGPYNYDIIFGVTVTAGDQSDTFIYDKLIADPILYQPFTGLGSPGVKIMIFHGDHLTFDKSITKLLIGGVQCQIQSMNLTTISCLYPGLIQEEMPVKLIIGTRVFTSAYQKLYTCVPITNAQCINNTLVCNQGYTGDDCSSKIIYVKPPVLNGTSPSSNTTDTTELPNGDTIAHTSLISVVEIRELSGITNEIIQSYVFENWTYTAIGENQYEYNTTFSVGHVTKSNSTNITVVVQFFPEATTLSFANTTINMNPSTLKYKITMSSYPFTSPLNKLQIIMSAQFQVQVPSDQDLCSVVEFGGDADVNNDYLRLQVNDISLYGKFIKIALLDYRPIAIENIMIDPNPQDSIIETKVAIQVPHYYDNLVMDPDFSLLVDTKSASEKTTSTCEIKSKGLSKSQLAGIIVGASVFGLVIILISVYLLYKKNITVKIHLQKVLKLK</sequence>
<evidence type="ECO:0000259" key="2">
    <source>
        <dbReference type="Pfam" id="PF01833"/>
    </source>
</evidence>
<reference evidence="4 5" key="1">
    <citation type="submission" date="2015-12" db="EMBL/GenBank/DDBJ databases">
        <title>Dictyostelia acquired genes for synthesis and detection of signals that induce cell-type specialization by lateral gene transfer from prokaryotes.</title>
        <authorList>
            <person name="Gloeckner G."/>
            <person name="Schaap P."/>
        </authorList>
    </citation>
    <scope>NUCLEOTIDE SEQUENCE [LARGE SCALE GENOMIC DNA]</scope>
    <source>
        <strain evidence="4 5">TK</strain>
    </source>
</reference>
<dbReference type="InterPro" id="IPR054484">
    <property type="entry name" value="ComC_SSD"/>
</dbReference>
<feature type="domain" description="IPT/TIG" evidence="2">
    <location>
        <begin position="588"/>
        <end position="663"/>
    </location>
</feature>
<dbReference type="PANTHER" id="PTHR31378">
    <property type="entry name" value="EGF-LIKE DOMAIN-CONTAINING PROTEIN-RELATED-RELATED"/>
    <property type="match status" value="1"/>
</dbReference>
<dbReference type="Gene3D" id="3.80.10.10">
    <property type="entry name" value="Ribonuclease Inhibitor"/>
    <property type="match status" value="1"/>
</dbReference>
<keyword evidence="5" id="KW-1185">Reference proteome</keyword>
<organism evidence="4 5">
    <name type="scientific">Tieghemostelium lacteum</name>
    <name type="common">Slime mold</name>
    <name type="synonym">Dictyostelium lacteum</name>
    <dbReference type="NCBI Taxonomy" id="361077"/>
    <lineage>
        <taxon>Eukaryota</taxon>
        <taxon>Amoebozoa</taxon>
        <taxon>Evosea</taxon>
        <taxon>Eumycetozoa</taxon>
        <taxon>Dictyostelia</taxon>
        <taxon>Dictyosteliales</taxon>
        <taxon>Raperosteliaceae</taxon>
        <taxon>Tieghemostelium</taxon>
    </lineage>
</organism>
<keyword evidence="1" id="KW-1133">Transmembrane helix</keyword>
<dbReference type="CDD" id="cd00603">
    <property type="entry name" value="IPT_PCSR"/>
    <property type="match status" value="1"/>
</dbReference>
<dbReference type="OrthoDB" id="19767at2759"/>
<dbReference type="Proteomes" id="UP000076078">
    <property type="component" value="Unassembled WGS sequence"/>
</dbReference>
<protein>
    <submittedName>
        <fullName evidence="4">EGF-like domain-containing protein</fullName>
    </submittedName>
</protein>
<feature type="transmembrane region" description="Helical" evidence="1">
    <location>
        <begin position="952"/>
        <end position="975"/>
    </location>
</feature>
<dbReference type="InterPro" id="IPR032675">
    <property type="entry name" value="LRR_dom_sf"/>
</dbReference>
<keyword evidence="1" id="KW-0812">Transmembrane</keyword>
<dbReference type="InParanoid" id="A0A151ZD94"/>
<dbReference type="SUPFAM" id="SSF52058">
    <property type="entry name" value="L domain-like"/>
    <property type="match status" value="1"/>
</dbReference>
<gene>
    <name evidence="4" type="ORF">DLAC_07161</name>
</gene>
<dbReference type="Pfam" id="PF01833">
    <property type="entry name" value="TIG"/>
    <property type="match status" value="1"/>
</dbReference>
<evidence type="ECO:0000256" key="1">
    <source>
        <dbReference type="SAM" id="Phobius"/>
    </source>
</evidence>
<comment type="caution">
    <text evidence="4">The sequence shown here is derived from an EMBL/GenBank/DDBJ whole genome shotgun (WGS) entry which is preliminary data.</text>
</comment>
<feature type="domain" description="ComC supersandwich" evidence="3">
    <location>
        <begin position="716"/>
        <end position="926"/>
    </location>
</feature>
<evidence type="ECO:0000259" key="3">
    <source>
        <dbReference type="Pfam" id="PF22933"/>
    </source>
</evidence>
<dbReference type="PANTHER" id="PTHR31378:SF17">
    <property type="match status" value="1"/>
</dbReference>
<accession>A0A151ZD94</accession>